<dbReference type="OrthoDB" id="504962at2"/>
<dbReference type="Proteomes" id="UP000282076">
    <property type="component" value="Unassembled WGS sequence"/>
</dbReference>
<dbReference type="AlphaFoldDB" id="A0A494Y3U5"/>
<reference evidence="2 3" key="1">
    <citation type="submission" date="2018-10" db="EMBL/GenBank/DDBJ databases">
        <title>Cohnella sp. M2MS4P-1, whole genome shotgun sequence.</title>
        <authorList>
            <person name="Tuo L."/>
        </authorList>
    </citation>
    <scope>NUCLEOTIDE SEQUENCE [LARGE SCALE GENOMIC DNA]</scope>
    <source>
        <strain evidence="2 3">M2MS4P-1</strain>
    </source>
</reference>
<feature type="domain" description="SLH" evidence="1">
    <location>
        <begin position="157"/>
        <end position="218"/>
    </location>
</feature>
<dbReference type="InterPro" id="IPR001119">
    <property type="entry name" value="SLH_dom"/>
</dbReference>
<comment type="caution">
    <text evidence="2">The sequence shown here is derived from an EMBL/GenBank/DDBJ whole genome shotgun (WGS) entry which is preliminary data.</text>
</comment>
<evidence type="ECO:0000259" key="1">
    <source>
        <dbReference type="PROSITE" id="PS51272"/>
    </source>
</evidence>
<feature type="domain" description="SLH" evidence="1">
    <location>
        <begin position="219"/>
        <end position="282"/>
    </location>
</feature>
<sequence length="344" mass="37127">MKRTISRLFLIGLALLCIPWILPQTIQAASAPSYTLTASAKADLGQEVQVTVKGTNLADVFAYEFNLEFDSKRLMFKEAKSTGTGFTVSPIVKGNLLTFAHTKIGAIPGDSGNLTFFTLVFKTIGEGNAAIEIKDATLVNSKLKKTQQTVGVRTSIAIDKSSNDIAGHWAEAAIQRAIKLGIVTGYQDGTFRPQNQVNRTEFVTMLVRALRLPANDANELSFADLDNIPKWARASISTAVKAKIINGFEDNSFRGDKPITRAEMATILVRAFGLETDPEAKLPFADAVKIPAYAKDSVAVGAKAGLVSGKQNNQFAPNDKATRAEAVVLILRFIDNYDSGSVKP</sequence>
<feature type="domain" description="SLH" evidence="1">
    <location>
        <begin position="284"/>
        <end position="344"/>
    </location>
</feature>
<dbReference type="PANTHER" id="PTHR43308:SF5">
    <property type="entry name" value="S-LAYER PROTEIN _ PEPTIDOGLYCAN ENDO-BETA-N-ACETYLGLUCOSAMINIDASE"/>
    <property type="match status" value="1"/>
</dbReference>
<organism evidence="2 3">
    <name type="scientific">Cohnella endophytica</name>
    <dbReference type="NCBI Taxonomy" id="2419778"/>
    <lineage>
        <taxon>Bacteria</taxon>
        <taxon>Bacillati</taxon>
        <taxon>Bacillota</taxon>
        <taxon>Bacilli</taxon>
        <taxon>Bacillales</taxon>
        <taxon>Paenibacillaceae</taxon>
        <taxon>Cohnella</taxon>
    </lineage>
</organism>
<dbReference type="InterPro" id="IPR002102">
    <property type="entry name" value="Cohesin_dom"/>
</dbReference>
<evidence type="ECO:0000313" key="2">
    <source>
        <dbReference type="EMBL" id="RKP57374.1"/>
    </source>
</evidence>
<name>A0A494Y3U5_9BACL</name>
<dbReference type="PROSITE" id="PS51272">
    <property type="entry name" value="SLH"/>
    <property type="match status" value="3"/>
</dbReference>
<dbReference type="SUPFAM" id="SSF49384">
    <property type="entry name" value="Carbohydrate-binding domain"/>
    <property type="match status" value="1"/>
</dbReference>
<dbReference type="RefSeq" id="WP_120974990.1">
    <property type="nucleotide sequence ID" value="NZ_RBZM01000002.1"/>
</dbReference>
<protein>
    <recommendedName>
        <fullName evidence="1">SLH domain-containing protein</fullName>
    </recommendedName>
</protein>
<gene>
    <name evidence="2" type="ORF">D7Z26_05210</name>
</gene>
<dbReference type="PANTHER" id="PTHR43308">
    <property type="entry name" value="OUTER MEMBRANE PROTEIN ALPHA-RELATED"/>
    <property type="match status" value="1"/>
</dbReference>
<accession>A0A494Y3U5</accession>
<dbReference type="InterPro" id="IPR008965">
    <property type="entry name" value="CBM2/CBM3_carb-bd_dom_sf"/>
</dbReference>
<dbReference type="GO" id="GO:0000272">
    <property type="term" value="P:polysaccharide catabolic process"/>
    <property type="evidence" value="ECO:0007669"/>
    <property type="project" value="InterPro"/>
</dbReference>
<evidence type="ECO:0000313" key="3">
    <source>
        <dbReference type="Proteomes" id="UP000282076"/>
    </source>
</evidence>
<dbReference type="EMBL" id="RBZM01000002">
    <property type="protein sequence ID" value="RKP57374.1"/>
    <property type="molecule type" value="Genomic_DNA"/>
</dbReference>
<dbReference type="InterPro" id="IPR051465">
    <property type="entry name" value="Cell_Envelope_Struct_Comp"/>
</dbReference>
<dbReference type="CDD" id="cd08547">
    <property type="entry name" value="Type_II_cohesin"/>
    <property type="match status" value="1"/>
</dbReference>
<dbReference type="Pfam" id="PF00963">
    <property type="entry name" value="Cohesin"/>
    <property type="match status" value="1"/>
</dbReference>
<proteinExistence type="predicted"/>
<keyword evidence="3" id="KW-1185">Reference proteome</keyword>
<dbReference type="GO" id="GO:0030246">
    <property type="term" value="F:carbohydrate binding"/>
    <property type="evidence" value="ECO:0007669"/>
    <property type="project" value="InterPro"/>
</dbReference>
<dbReference type="Gene3D" id="2.60.40.680">
    <property type="match status" value="1"/>
</dbReference>
<dbReference type="Pfam" id="PF00395">
    <property type="entry name" value="SLH"/>
    <property type="match status" value="3"/>
</dbReference>